<evidence type="ECO:0000256" key="5">
    <source>
        <dbReference type="ARBA" id="ARBA00023159"/>
    </source>
</evidence>
<keyword evidence="7 8" id="KW-0539">Nucleus</keyword>
<feature type="region of interest" description="Disordered" evidence="9">
    <location>
        <begin position="1102"/>
        <end position="1126"/>
    </location>
</feature>
<evidence type="ECO:0000313" key="12">
    <source>
        <dbReference type="Proteomes" id="UP000008867"/>
    </source>
</evidence>
<name>E6ZWB5_SPORE</name>
<keyword evidence="6 8" id="KW-0804">Transcription</keyword>
<feature type="region of interest" description="Disordered" evidence="9">
    <location>
        <begin position="830"/>
        <end position="860"/>
    </location>
</feature>
<feature type="region of interest" description="Disordered" evidence="9">
    <location>
        <begin position="973"/>
        <end position="997"/>
    </location>
</feature>
<comment type="subcellular location">
    <subcellularLocation>
        <location evidence="1 8">Nucleus</location>
    </subcellularLocation>
</comment>
<organism evidence="11 12">
    <name type="scientific">Sporisorium reilianum (strain SRZ2)</name>
    <name type="common">Maize head smut fungus</name>
    <dbReference type="NCBI Taxonomy" id="999809"/>
    <lineage>
        <taxon>Eukaryota</taxon>
        <taxon>Fungi</taxon>
        <taxon>Dikarya</taxon>
        <taxon>Basidiomycota</taxon>
        <taxon>Ustilaginomycotina</taxon>
        <taxon>Ustilaginomycetes</taxon>
        <taxon>Ustilaginales</taxon>
        <taxon>Ustilaginaceae</taxon>
        <taxon>Sporisorium</taxon>
    </lineage>
</organism>
<feature type="compositionally biased region" description="Polar residues" evidence="9">
    <location>
        <begin position="788"/>
        <end position="804"/>
    </location>
</feature>
<sequence>MWNQASASIPAAAMGGGSGNPNSSMAHTTAGPFASHARSTSIANGPPTHRRTTGGVGPAQHASSPSSNPIFPRPFPNAAFPGTVSAPRSAAAPNTALATPRSIQHLSLLTTETPTSIARLAFPPHTAIYWHRLQKNSDAPATTTGHDHQRQDAATSSTAASASSSPSWHTGVQRVLSSANKSRSQPRAPEEVHGQDHAALQRLLKVPLVYASSKVSPSESLASSTSKAELWIFAVVTDQDGLSDNATSASIIEATDTGAAHASNRDADASQDAAAAARGDSTPLDPTLARHLPADLVKSLSRLSTSAHASSGSYRLSAAATNSIDGKGKQSSLTSQQRKAHKRFMASIKARFIDSLASGQPTSPKQKRDRLRLGDSVVFLPSRSSGLSSTATNDAGWFAAPGRPKTSLGGVSDSRCLLTQLAVSLTATSLYVRATSRPLAALPLINTRFASISTPLPPSPARPTLLIAPLGCHVELAGMVPTTLVAQEHLSELGSAFAGFGTAPNDPSPFASGVAICAFPQSPSGLQSHQDQPHLQDPQQLPEASLVPSAQGEASDQDMPLAAPSSAGIDRESANATGQGSLQFLWPAAWCLVVQDRATASTGALGLGSNATNDLKSMQSQPMTPLKELVSFTLKMLNDANESALAQGTAPYTPGEPDDASLARHRASTRADITPASLSFADFDFAMPTAGSATSSHALPAAGQSVPPGTASPLKRESTSIEPAQAANSTEAFGQDLNWMQFLPPQGSEAPASSSEPAFAMQIDATSAGSILNATAKVTDEAKHSHIDPTSTNWLLSGNSSSVPESGATAAAHAPNTAASQSLLQPLPQMQSHESTPFQGQHATTPLGFAQPTSSKRKAGEGDIFGNLGLLTEDDFSFFDESAFGLDAEGDLAQHMDQTAEGVSMGPSQHHLTFDQPQAGANHATAPNMSMANEAQPASSTAPAVIDDVAMEDVGQSSLDALFSAIPGLQDAMASSESSHPQSAPLQTSLSTSATAVSQLAPPRLGHSAAQDMTVANAGSTHAFHPAMSSFTPRDASGATPFGDPASLPGFTPSSLTESSPAFGNPHYKTPRTPYSPAEEFRDGATIVDLHNGHRMGESAQGYRDRNAASAPDLHASDQHPLSGHKADTLLHDDQQLRLADASTAAAAAANAAMETDASSRKRTAIVPNAFLPLRPPEARKPLQRLPAGARANLGRKYDLLGKFAPRPKTATATATATAAAMNASNAPTTTEHPSSGDAGKVAERTDGQNVPESGRQGNLPAVTRPSPAKTPSHRGQALLQLRRDRHGKSSPGLALTNLGRSSSSRAAEGPATPRSSDDVILAGAMSASDGDTSDSADDDSDDALSDSEATALTLSPQDQATLKDVSLDVVASYLCGASHVFRTHWPAASSAAVDQTNENASTLGPLIMPPLPLSRAVATASIVGTAAASSSPPRPTLRRWMLSRTAAWLIQNPQFRCMYGMRGASSTPGSELAIGDKIDVLEAMASALSIAAAPAPTNEAAETRTAAANTEAEAAVPTLRDLVRPSKHVAGVAGVAADGVEVAEVLEPTRIAAGCQGSVVEALPSSLTLWDKSKLSAVSGQKHIVAKVLLTDASPAWHEEIVAWLERLRVAFETHGLGTHVGDAQSILAVADGSESLALSSCLDRLWQDGETWLDTLRSISSRVEVDLLQGKHVVVYTLQPPNSSACASTGFRGLLRLEADLRAMLSEQVGVLAEQLLVRAVSPSMMTESGSLGFGQQSQTLRRLAFSVYDQLPRLVRRQPAKVLHGREAGPISAVVQFPAFSLSTVSASGASKTGRTNLSLGWPQEPAAALDEHVLLHISYRVCQTGPREQAEQDSNASLVATRVFGLSGLADGGQVASTTTTPRERIVLVSAIDERGGSSTVEALAANDGDSSIEACVERVWRFALAEASRARVRWRLAVSSAEVMSQRELAAWQRMIGSYTATTEAEERVMGSVELLSVRPDEAGAVVAERGGRTKPSQPWAATADKSSLVLLDAADFSQMVRFAEPMPMGWTQAVAEEEEAADDDDEEDKEGDEKDALALPIASAMLVHRSRPDLLSSTANKMHRLDGGASASQVLAVDMLYRWTGSGTEQQQQQHEEAQDEAAQEEAMDAILRSLHRLRLLSEERHQLAWPYTAQPWSVASVNTLAACLEGIVLDD</sequence>
<evidence type="ECO:0000256" key="7">
    <source>
        <dbReference type="ARBA" id="ARBA00023242"/>
    </source>
</evidence>
<keyword evidence="4 8" id="KW-0805">Transcription regulation</keyword>
<evidence type="ECO:0000256" key="6">
    <source>
        <dbReference type="ARBA" id="ARBA00023163"/>
    </source>
</evidence>
<feature type="compositionally biased region" description="Low complexity" evidence="9">
    <location>
        <begin position="270"/>
        <end position="281"/>
    </location>
</feature>
<dbReference type="OrthoDB" id="103819at2759"/>
<evidence type="ECO:0000256" key="1">
    <source>
        <dbReference type="ARBA" id="ARBA00004123"/>
    </source>
</evidence>
<dbReference type="GO" id="GO:0003712">
    <property type="term" value="F:transcription coregulator activity"/>
    <property type="evidence" value="ECO:0007669"/>
    <property type="project" value="InterPro"/>
</dbReference>
<dbReference type="Proteomes" id="UP000008867">
    <property type="component" value="Chromosome 22"/>
</dbReference>
<gene>
    <name evidence="11" type="ORF">sr16781</name>
</gene>
<dbReference type="HOGENOM" id="CLU_232389_0_0_1"/>
<feature type="region of interest" description="Disordered" evidence="9">
    <location>
        <begin position="1209"/>
        <end position="1353"/>
    </location>
</feature>
<dbReference type="VEuPathDB" id="FungiDB:sr16781"/>
<evidence type="ECO:0000259" key="10">
    <source>
        <dbReference type="Pfam" id="PF06333"/>
    </source>
</evidence>
<feature type="compositionally biased region" description="Low complexity" evidence="9">
    <location>
        <begin position="1210"/>
        <end position="1231"/>
    </location>
</feature>
<dbReference type="EMBL" id="FQ311444">
    <property type="protein sequence ID" value="CBQ71522.1"/>
    <property type="molecule type" value="Genomic_DNA"/>
</dbReference>
<feature type="compositionally biased region" description="Low complexity" evidence="9">
    <location>
        <begin position="526"/>
        <end position="542"/>
    </location>
</feature>
<keyword evidence="3 8" id="KW-0678">Repressor</keyword>
<feature type="region of interest" description="Disordered" evidence="9">
    <location>
        <begin position="1"/>
        <end position="96"/>
    </location>
</feature>
<feature type="domain" description="Mediator complex subunit Med13 C-terminal" evidence="10">
    <location>
        <begin position="1868"/>
        <end position="2074"/>
    </location>
</feature>
<keyword evidence="5 8" id="KW-0010">Activator</keyword>
<dbReference type="GO" id="GO:0016592">
    <property type="term" value="C:mediator complex"/>
    <property type="evidence" value="ECO:0007669"/>
    <property type="project" value="InterPro"/>
</dbReference>
<evidence type="ECO:0000256" key="2">
    <source>
        <dbReference type="ARBA" id="ARBA00009354"/>
    </source>
</evidence>
<comment type="function">
    <text evidence="8">Component of the SRB8-11 complex. The SRB8-11 complex is a regulatory module of the Mediator complex which is itself involved in regulation of basal and activated RNA polymerase II-dependent transcription. The SRB8-11 complex may be involved in the transcriptional repression of a subset of genes regulated by Mediator. It may inhibit the association of the Mediator complex with RNA polymerase II to form the holoenzyme complex.</text>
</comment>
<feature type="region of interest" description="Disordered" evidence="9">
    <location>
        <begin position="138"/>
        <end position="195"/>
    </location>
</feature>
<reference evidence="11 12" key="1">
    <citation type="journal article" date="2010" name="Science">
        <title>Pathogenicity determinants in smut fungi revealed by genome comparison.</title>
        <authorList>
            <person name="Schirawski J."/>
            <person name="Mannhaupt G."/>
            <person name="Muench K."/>
            <person name="Brefort T."/>
            <person name="Schipper K."/>
            <person name="Doehlemann G."/>
            <person name="Di Stasio M."/>
            <person name="Roessel N."/>
            <person name="Mendoza-Mendoza A."/>
            <person name="Pester D."/>
            <person name="Mueller O."/>
            <person name="Winterberg B."/>
            <person name="Meyer E."/>
            <person name="Ghareeb H."/>
            <person name="Wollenberg T."/>
            <person name="Muensterkoetter M."/>
            <person name="Wong P."/>
            <person name="Walter M."/>
            <person name="Stukenbrock E."/>
            <person name="Gueldener U."/>
            <person name="Kahmann R."/>
        </authorList>
    </citation>
    <scope>NUCLEOTIDE SEQUENCE [LARGE SCALE GENOMIC DNA]</scope>
    <source>
        <strain evidence="12">SRZ2</strain>
    </source>
</reference>
<feature type="compositionally biased region" description="Polar residues" evidence="9">
    <location>
        <begin position="166"/>
        <end position="185"/>
    </location>
</feature>
<proteinExistence type="inferred from homology"/>
<dbReference type="eggNOG" id="ENOG502S3V9">
    <property type="taxonomic scope" value="Eukaryota"/>
</dbReference>
<evidence type="ECO:0000256" key="9">
    <source>
        <dbReference type="SAM" id="MobiDB-lite"/>
    </source>
</evidence>
<feature type="compositionally biased region" description="Polar residues" evidence="9">
    <location>
        <begin position="1052"/>
        <end position="1062"/>
    </location>
</feature>
<feature type="region of interest" description="Disordered" evidence="9">
    <location>
        <begin position="780"/>
        <end position="816"/>
    </location>
</feature>
<feature type="region of interest" description="Disordered" evidence="9">
    <location>
        <begin position="259"/>
        <end position="286"/>
    </location>
</feature>
<comment type="similarity">
    <text evidence="2 8">Belongs to the Mediator complex subunit 13 family.</text>
</comment>
<evidence type="ECO:0000256" key="8">
    <source>
        <dbReference type="RuleBase" id="RU364134"/>
    </source>
</evidence>
<feature type="compositionally biased region" description="Low complexity" evidence="9">
    <location>
        <begin position="153"/>
        <end position="165"/>
    </location>
</feature>
<evidence type="ECO:0000256" key="4">
    <source>
        <dbReference type="ARBA" id="ARBA00023015"/>
    </source>
</evidence>
<accession>E6ZWB5</accession>
<evidence type="ECO:0000256" key="3">
    <source>
        <dbReference type="ARBA" id="ARBA00022491"/>
    </source>
</evidence>
<dbReference type="InterPro" id="IPR009401">
    <property type="entry name" value="Med13_C"/>
</dbReference>
<comment type="subunit">
    <text evidence="8">Component of the SRB8-11 complex, which itself associates with the Mediator complex.</text>
</comment>
<feature type="region of interest" description="Disordered" evidence="9">
    <location>
        <begin position="522"/>
        <end position="574"/>
    </location>
</feature>
<feature type="compositionally biased region" description="Polar residues" evidence="9">
    <location>
        <begin position="833"/>
        <end position="844"/>
    </location>
</feature>
<dbReference type="GO" id="GO:0006357">
    <property type="term" value="P:regulation of transcription by RNA polymerase II"/>
    <property type="evidence" value="ECO:0007669"/>
    <property type="project" value="InterPro"/>
</dbReference>
<dbReference type="Pfam" id="PF06333">
    <property type="entry name" value="Med13_C"/>
    <property type="match status" value="1"/>
</dbReference>
<protein>
    <recommendedName>
        <fullName evidence="8">Mediator of RNA polymerase II transcription subunit 13</fullName>
    </recommendedName>
    <alternativeName>
        <fullName evidence="8">Mediator complex subunit 13</fullName>
    </alternativeName>
</protein>
<feature type="region of interest" description="Disordered" evidence="9">
    <location>
        <begin position="691"/>
        <end position="726"/>
    </location>
</feature>
<evidence type="ECO:0000313" key="11">
    <source>
        <dbReference type="EMBL" id="CBQ71522.1"/>
    </source>
</evidence>
<feature type="compositionally biased region" description="Acidic residues" evidence="9">
    <location>
        <begin position="1332"/>
        <end position="1346"/>
    </location>
</feature>
<feature type="region of interest" description="Disordered" evidence="9">
    <location>
        <begin position="1026"/>
        <end position="1078"/>
    </location>
</feature>
<keyword evidence="12" id="KW-1185">Reference proteome</keyword>